<accession>A0A395J426</accession>
<name>A0A395J426_9HELO</name>
<comment type="caution">
    <text evidence="2">The sequence shown here is derived from an EMBL/GenBank/DDBJ whole genome shotgun (WGS) entry which is preliminary data.</text>
</comment>
<sequence length="251" mass="26326">MNFGILEVALSAGKATPAPGWAYVPDVANSTPQIDLQPSSRRARGLGPNAGSRNAAGAGFSAHETTKKQDAKILRELQLLDRENHRDVGIAVVGRSAREGRGTQKLTPAVRKILASQKTFANHLSDYEALASLPSTSNATFSQQSQGGTPTVSSPQLAPPSAGLMSAGKRSHKRKEPIPPSVVTPQVTPAPKRSHKKKDPNAHIPPVSTPLRQSSTQPSNPNPASQPPPSPPSSPPLSPLPNPTLETTTPC</sequence>
<dbReference type="EMBL" id="QKRW01000005">
    <property type="protein sequence ID" value="RAL66888.1"/>
    <property type="molecule type" value="Genomic_DNA"/>
</dbReference>
<reference evidence="2 3" key="1">
    <citation type="submission" date="2018-06" db="EMBL/GenBank/DDBJ databases">
        <title>Genome Sequence of the Brown Rot Fungal Pathogen Monilinia fructigena.</title>
        <authorList>
            <person name="Landi L."/>
            <person name="De Miccolis Angelini R.M."/>
            <person name="Pollastro S."/>
            <person name="Abate D."/>
            <person name="Faretra F."/>
            <person name="Romanazzi G."/>
        </authorList>
    </citation>
    <scope>NUCLEOTIDE SEQUENCE [LARGE SCALE GENOMIC DNA]</scope>
    <source>
        <strain evidence="2 3">Mfrg269</strain>
    </source>
</reference>
<organism evidence="2 3">
    <name type="scientific">Monilinia fructigena</name>
    <dbReference type="NCBI Taxonomy" id="38457"/>
    <lineage>
        <taxon>Eukaryota</taxon>
        <taxon>Fungi</taxon>
        <taxon>Dikarya</taxon>
        <taxon>Ascomycota</taxon>
        <taxon>Pezizomycotina</taxon>
        <taxon>Leotiomycetes</taxon>
        <taxon>Helotiales</taxon>
        <taxon>Sclerotiniaceae</taxon>
        <taxon>Monilinia</taxon>
    </lineage>
</organism>
<keyword evidence="3" id="KW-1185">Reference proteome</keyword>
<evidence type="ECO:0000313" key="3">
    <source>
        <dbReference type="Proteomes" id="UP000249056"/>
    </source>
</evidence>
<feature type="compositionally biased region" description="Polar residues" evidence="1">
    <location>
        <begin position="138"/>
        <end position="156"/>
    </location>
</feature>
<evidence type="ECO:0000256" key="1">
    <source>
        <dbReference type="SAM" id="MobiDB-lite"/>
    </source>
</evidence>
<gene>
    <name evidence="2" type="ORF">DID88_007670</name>
</gene>
<proteinExistence type="predicted"/>
<dbReference type="OrthoDB" id="74807at2759"/>
<feature type="region of interest" description="Disordered" evidence="1">
    <location>
        <begin position="32"/>
        <end position="64"/>
    </location>
</feature>
<protein>
    <submittedName>
        <fullName evidence="2">Uncharacterized protein</fullName>
    </submittedName>
</protein>
<evidence type="ECO:0000313" key="2">
    <source>
        <dbReference type="EMBL" id="RAL66888.1"/>
    </source>
</evidence>
<feature type="region of interest" description="Disordered" evidence="1">
    <location>
        <begin position="138"/>
        <end position="251"/>
    </location>
</feature>
<dbReference type="AlphaFoldDB" id="A0A395J426"/>
<feature type="compositionally biased region" description="Pro residues" evidence="1">
    <location>
        <begin position="220"/>
        <end position="242"/>
    </location>
</feature>
<dbReference type="Proteomes" id="UP000249056">
    <property type="component" value="Unassembled WGS sequence"/>
</dbReference>